<comment type="caution">
    <text evidence="1">The sequence shown here is derived from an EMBL/GenBank/DDBJ whole genome shotgun (WGS) entry which is preliminary data.</text>
</comment>
<protein>
    <submittedName>
        <fullName evidence="1">11214_t:CDS:1</fullName>
    </submittedName>
</protein>
<feature type="non-terminal residue" evidence="1">
    <location>
        <position position="45"/>
    </location>
</feature>
<evidence type="ECO:0000313" key="1">
    <source>
        <dbReference type="EMBL" id="CAG8550702.1"/>
    </source>
</evidence>
<dbReference type="Proteomes" id="UP000789702">
    <property type="component" value="Unassembled WGS sequence"/>
</dbReference>
<gene>
    <name evidence="1" type="ORF">DHETER_LOCUS5213</name>
</gene>
<dbReference type="EMBL" id="CAJVPU010005650">
    <property type="protein sequence ID" value="CAG8550702.1"/>
    <property type="molecule type" value="Genomic_DNA"/>
</dbReference>
<evidence type="ECO:0000313" key="2">
    <source>
        <dbReference type="Proteomes" id="UP000789702"/>
    </source>
</evidence>
<accession>A0ACA9LZ59</accession>
<sequence>LTQARDSSLTQACDSSPIQAQLKPVTQAQSPNSLRIQDFICIRNE</sequence>
<organism evidence="1 2">
    <name type="scientific">Dentiscutata heterogama</name>
    <dbReference type="NCBI Taxonomy" id="1316150"/>
    <lineage>
        <taxon>Eukaryota</taxon>
        <taxon>Fungi</taxon>
        <taxon>Fungi incertae sedis</taxon>
        <taxon>Mucoromycota</taxon>
        <taxon>Glomeromycotina</taxon>
        <taxon>Glomeromycetes</taxon>
        <taxon>Diversisporales</taxon>
        <taxon>Gigasporaceae</taxon>
        <taxon>Dentiscutata</taxon>
    </lineage>
</organism>
<reference evidence="1" key="1">
    <citation type="submission" date="2021-06" db="EMBL/GenBank/DDBJ databases">
        <authorList>
            <person name="Kallberg Y."/>
            <person name="Tangrot J."/>
            <person name="Rosling A."/>
        </authorList>
    </citation>
    <scope>NUCLEOTIDE SEQUENCE</scope>
    <source>
        <strain evidence="1">IL203A</strain>
    </source>
</reference>
<name>A0ACA9LZ59_9GLOM</name>
<proteinExistence type="predicted"/>
<feature type="non-terminal residue" evidence="1">
    <location>
        <position position="1"/>
    </location>
</feature>
<keyword evidence="2" id="KW-1185">Reference proteome</keyword>